<evidence type="ECO:0000256" key="1">
    <source>
        <dbReference type="ARBA" id="ARBA00000085"/>
    </source>
</evidence>
<dbReference type="PANTHER" id="PTHR43065">
    <property type="entry name" value="SENSOR HISTIDINE KINASE"/>
    <property type="match status" value="1"/>
</dbReference>
<evidence type="ECO:0000259" key="12">
    <source>
        <dbReference type="PROSITE" id="PS50885"/>
    </source>
</evidence>
<keyword evidence="4" id="KW-0597">Phosphoprotein</keyword>
<dbReference type="GO" id="GO:0016020">
    <property type="term" value="C:membrane"/>
    <property type="evidence" value="ECO:0007669"/>
    <property type="project" value="UniProtKB-SubCell"/>
</dbReference>
<feature type="transmembrane region" description="Helical" evidence="10">
    <location>
        <begin position="44"/>
        <end position="66"/>
    </location>
</feature>
<evidence type="ECO:0000256" key="10">
    <source>
        <dbReference type="SAM" id="Phobius"/>
    </source>
</evidence>
<dbReference type="GO" id="GO:0000160">
    <property type="term" value="P:phosphorelay signal transduction system"/>
    <property type="evidence" value="ECO:0007669"/>
    <property type="project" value="UniProtKB-KW"/>
</dbReference>
<dbReference type="InterPro" id="IPR005467">
    <property type="entry name" value="His_kinase_dom"/>
</dbReference>
<dbReference type="Gene3D" id="3.30.565.10">
    <property type="entry name" value="Histidine kinase-like ATPase, C-terminal domain"/>
    <property type="match status" value="1"/>
</dbReference>
<dbReference type="SUPFAM" id="SSF55785">
    <property type="entry name" value="PYP-like sensor domain (PAS domain)"/>
    <property type="match status" value="1"/>
</dbReference>
<keyword evidence="6" id="KW-0547">Nucleotide-binding</keyword>
<dbReference type="PRINTS" id="PR00344">
    <property type="entry name" value="BCTRLSENSOR"/>
</dbReference>
<evidence type="ECO:0000256" key="8">
    <source>
        <dbReference type="ARBA" id="ARBA00022840"/>
    </source>
</evidence>
<dbReference type="Gene3D" id="6.10.340.10">
    <property type="match status" value="1"/>
</dbReference>
<dbReference type="Pfam" id="PF02518">
    <property type="entry name" value="HATPase_c"/>
    <property type="match status" value="1"/>
</dbReference>
<name>A0AAU7DRC5_9BACT</name>
<feature type="domain" description="HAMP" evidence="12">
    <location>
        <begin position="67"/>
        <end position="120"/>
    </location>
</feature>
<proteinExistence type="predicted"/>
<accession>A0AAU7DRC5</accession>
<comment type="subcellular location">
    <subcellularLocation>
        <location evidence="2">Membrane</location>
    </subcellularLocation>
</comment>
<dbReference type="SMART" id="SM00387">
    <property type="entry name" value="HATPase_c"/>
    <property type="match status" value="1"/>
</dbReference>
<keyword evidence="9" id="KW-0902">Two-component regulatory system</keyword>
<evidence type="ECO:0000256" key="7">
    <source>
        <dbReference type="ARBA" id="ARBA00022777"/>
    </source>
</evidence>
<keyword evidence="5" id="KW-0808">Transferase</keyword>
<evidence type="ECO:0000256" key="3">
    <source>
        <dbReference type="ARBA" id="ARBA00012438"/>
    </source>
</evidence>
<evidence type="ECO:0000256" key="9">
    <source>
        <dbReference type="ARBA" id="ARBA00023012"/>
    </source>
</evidence>
<keyword evidence="8 13" id="KW-0067">ATP-binding</keyword>
<evidence type="ECO:0000259" key="11">
    <source>
        <dbReference type="PROSITE" id="PS50109"/>
    </source>
</evidence>
<dbReference type="InterPro" id="IPR004358">
    <property type="entry name" value="Sig_transdc_His_kin-like_C"/>
</dbReference>
<dbReference type="InterPro" id="IPR003594">
    <property type="entry name" value="HATPase_dom"/>
</dbReference>
<dbReference type="InterPro" id="IPR036890">
    <property type="entry name" value="HATPase_C_sf"/>
</dbReference>
<dbReference type="PROSITE" id="PS50885">
    <property type="entry name" value="HAMP"/>
    <property type="match status" value="1"/>
</dbReference>
<evidence type="ECO:0000256" key="2">
    <source>
        <dbReference type="ARBA" id="ARBA00004370"/>
    </source>
</evidence>
<dbReference type="RefSeq" id="WP_348264829.1">
    <property type="nucleotide sequence ID" value="NZ_CP121196.1"/>
</dbReference>
<dbReference type="CDD" id="cd06225">
    <property type="entry name" value="HAMP"/>
    <property type="match status" value="1"/>
</dbReference>
<dbReference type="SMART" id="SM00304">
    <property type="entry name" value="HAMP"/>
    <property type="match status" value="1"/>
</dbReference>
<dbReference type="InterPro" id="IPR035965">
    <property type="entry name" value="PAS-like_dom_sf"/>
</dbReference>
<evidence type="ECO:0000313" key="13">
    <source>
        <dbReference type="EMBL" id="XBH19610.1"/>
    </source>
</evidence>
<evidence type="ECO:0000256" key="4">
    <source>
        <dbReference type="ARBA" id="ARBA00022553"/>
    </source>
</evidence>
<keyword evidence="10" id="KW-0812">Transmembrane</keyword>
<dbReference type="EC" id="2.7.13.3" evidence="3"/>
<dbReference type="SUPFAM" id="SSF55874">
    <property type="entry name" value="ATPase domain of HSP90 chaperone/DNA topoisomerase II/histidine kinase"/>
    <property type="match status" value="1"/>
</dbReference>
<organism evidence="13">
    <name type="scientific">Telmatobacter sp. DSM 110680</name>
    <dbReference type="NCBI Taxonomy" id="3036704"/>
    <lineage>
        <taxon>Bacteria</taxon>
        <taxon>Pseudomonadati</taxon>
        <taxon>Acidobacteriota</taxon>
        <taxon>Terriglobia</taxon>
        <taxon>Terriglobales</taxon>
        <taxon>Acidobacteriaceae</taxon>
        <taxon>Telmatobacter</taxon>
    </lineage>
</organism>
<feature type="domain" description="Histidine kinase" evidence="11">
    <location>
        <begin position="238"/>
        <end position="445"/>
    </location>
</feature>
<dbReference type="PANTHER" id="PTHR43065:SF46">
    <property type="entry name" value="C4-DICARBOXYLATE TRANSPORT SENSOR PROTEIN DCTB"/>
    <property type="match status" value="1"/>
</dbReference>
<sequence>MAYERHVRKRKPSAIRRAWLFCFLLALPTFLFAGILLWQQHVTAAPTFLLLFCLFIYLLLIAASLIEGLMRPLQTLSNVVSSLREGDYSFRARGASSADALGELASEINALADLLQKQRVRSLEATALLARILEVMHAPLFAFDREDLLQLVNNAGAQLLGRPLARCFGHSAAELGLENLLASSDQTVHSFGTRPSRWLLRKALFRQDGAPHTLLLLADVSQPLQEEEQIAWKRLIRVLGHELSNSLAPIKSIAGSLLARAEKISGDESTVHDFRRGLSVIESRADSLHRFVQSYRLLAQLPPPHLKAVQAGPLLERVALLEQRVPVQLDPGPTVLLNADPDQLEQMFINLLTNAVDASLSNGAKPVRIGWRVAESNLVVGIEDSGLGIANTENLFVPFYTTKPKGSGVGLALAQQIARAHGGEIRLVNREDGPGARAIIHLPIA</sequence>
<keyword evidence="7" id="KW-0418">Kinase</keyword>
<protein>
    <recommendedName>
        <fullName evidence="3">histidine kinase</fullName>
        <ecNumber evidence="3">2.7.13.3</ecNumber>
    </recommendedName>
</protein>
<feature type="transmembrane region" description="Helical" evidence="10">
    <location>
        <begin position="18"/>
        <end position="38"/>
    </location>
</feature>
<dbReference type="GO" id="GO:0005524">
    <property type="term" value="F:ATP binding"/>
    <property type="evidence" value="ECO:0007669"/>
    <property type="project" value="UniProtKB-KW"/>
</dbReference>
<reference evidence="13" key="1">
    <citation type="submission" date="2023-03" db="EMBL/GenBank/DDBJ databases">
        <title>Edaphobacter sp.</title>
        <authorList>
            <person name="Huber K.J."/>
            <person name="Papendorf J."/>
            <person name="Pilke C."/>
            <person name="Bunk B."/>
            <person name="Sproeer C."/>
            <person name="Pester M."/>
        </authorList>
    </citation>
    <scope>NUCLEOTIDE SEQUENCE</scope>
    <source>
        <strain evidence="13">DSM 110680</strain>
    </source>
</reference>
<dbReference type="InterPro" id="IPR003660">
    <property type="entry name" value="HAMP_dom"/>
</dbReference>
<evidence type="ECO:0000256" key="6">
    <source>
        <dbReference type="ARBA" id="ARBA00022741"/>
    </source>
</evidence>
<dbReference type="PROSITE" id="PS50109">
    <property type="entry name" value="HIS_KIN"/>
    <property type="match status" value="1"/>
</dbReference>
<dbReference type="AlphaFoldDB" id="A0AAU7DRC5"/>
<keyword evidence="10" id="KW-0472">Membrane</keyword>
<evidence type="ECO:0000256" key="5">
    <source>
        <dbReference type="ARBA" id="ARBA00022679"/>
    </source>
</evidence>
<dbReference type="GO" id="GO:0004673">
    <property type="term" value="F:protein histidine kinase activity"/>
    <property type="evidence" value="ECO:0007669"/>
    <property type="project" value="UniProtKB-EC"/>
</dbReference>
<comment type="catalytic activity">
    <reaction evidence="1">
        <text>ATP + protein L-histidine = ADP + protein N-phospho-L-histidine.</text>
        <dbReference type="EC" id="2.7.13.3"/>
    </reaction>
</comment>
<dbReference type="EMBL" id="CP121196">
    <property type="protein sequence ID" value="XBH19610.1"/>
    <property type="molecule type" value="Genomic_DNA"/>
</dbReference>
<gene>
    <name evidence="13" type="ORF">P8935_09885</name>
</gene>
<keyword evidence="10" id="KW-1133">Transmembrane helix</keyword>
<dbReference type="SUPFAM" id="SSF158472">
    <property type="entry name" value="HAMP domain-like"/>
    <property type="match status" value="1"/>
</dbReference>